<dbReference type="GO" id="GO:0000156">
    <property type="term" value="F:phosphorelay response regulator activity"/>
    <property type="evidence" value="ECO:0007669"/>
    <property type="project" value="InterPro"/>
</dbReference>
<evidence type="ECO:0000259" key="3">
    <source>
        <dbReference type="PROSITE" id="PS50930"/>
    </source>
</evidence>
<dbReference type="InterPro" id="IPR001789">
    <property type="entry name" value="Sig_transdc_resp-reg_receiver"/>
</dbReference>
<dbReference type="GO" id="GO:0003677">
    <property type="term" value="F:DNA binding"/>
    <property type="evidence" value="ECO:0007669"/>
    <property type="project" value="InterPro"/>
</dbReference>
<protein>
    <submittedName>
        <fullName evidence="4">Two component transcriptional regulator, LytTR family</fullName>
    </submittedName>
</protein>
<reference evidence="4 5" key="1">
    <citation type="journal article" date="2011" name="Stand. Genomic Sci.">
        <title>Complete genome sequence of Marivirga tractuosa type strain (H-43).</title>
        <authorList>
            <person name="Pagani I."/>
            <person name="Chertkov O."/>
            <person name="Lapidus A."/>
            <person name="Lucas S."/>
            <person name="Del Rio T.G."/>
            <person name="Tice H."/>
            <person name="Copeland A."/>
            <person name="Cheng J.F."/>
            <person name="Nolan M."/>
            <person name="Saunders E."/>
            <person name="Pitluck S."/>
            <person name="Held B."/>
            <person name="Goodwin L."/>
            <person name="Liolios K."/>
            <person name="Ovchinikova G."/>
            <person name="Ivanova N."/>
            <person name="Mavromatis K."/>
            <person name="Pati A."/>
            <person name="Chen A."/>
            <person name="Palaniappan K."/>
            <person name="Land M."/>
            <person name="Hauser L."/>
            <person name="Jeffries C.D."/>
            <person name="Detter J.C."/>
            <person name="Han C."/>
            <person name="Tapia R."/>
            <person name="Ngatchou-Djao O.D."/>
            <person name="Rohde M."/>
            <person name="Goker M."/>
            <person name="Spring S."/>
            <person name="Sikorski J."/>
            <person name="Woyke T."/>
            <person name="Bristow J."/>
            <person name="Eisen J.A."/>
            <person name="Markowitz V."/>
            <person name="Hugenholtz P."/>
            <person name="Klenk H.P."/>
            <person name="Kyrpides N.C."/>
        </authorList>
    </citation>
    <scope>NUCLEOTIDE SEQUENCE [LARGE SCALE GENOMIC DNA]</scope>
    <source>
        <strain evidence="5">ATCC 23168 / DSM 4126 / NBRC 15989 / NCIMB 1408 / VKM B-1430 / H-43</strain>
    </source>
</reference>
<dbReference type="RefSeq" id="WP_013454899.1">
    <property type="nucleotide sequence ID" value="NC_014759.1"/>
</dbReference>
<keyword evidence="5" id="KW-1185">Reference proteome</keyword>
<dbReference type="Pfam" id="PF00072">
    <property type="entry name" value="Response_reg"/>
    <property type="match status" value="1"/>
</dbReference>
<organism evidence="4 5">
    <name type="scientific">Marivirga tractuosa (strain ATCC 23168 / DSM 4126 / NBRC 15989 / NCIMB 1408 / VKM B-1430 / H-43)</name>
    <name type="common">Microscilla tractuosa</name>
    <name type="synonym">Flexibacter tractuosus</name>
    <dbReference type="NCBI Taxonomy" id="643867"/>
    <lineage>
        <taxon>Bacteria</taxon>
        <taxon>Pseudomonadati</taxon>
        <taxon>Bacteroidota</taxon>
        <taxon>Cytophagia</taxon>
        <taxon>Cytophagales</taxon>
        <taxon>Marivirgaceae</taxon>
        <taxon>Marivirga</taxon>
    </lineage>
</organism>
<dbReference type="AlphaFoldDB" id="E4TRQ7"/>
<evidence type="ECO:0000313" key="4">
    <source>
        <dbReference type="EMBL" id="ADR22756.1"/>
    </source>
</evidence>
<dbReference type="InterPro" id="IPR007492">
    <property type="entry name" value="LytTR_DNA-bd_dom"/>
</dbReference>
<dbReference type="EMBL" id="CP002349">
    <property type="protein sequence ID" value="ADR22756.1"/>
    <property type="molecule type" value="Genomic_DNA"/>
</dbReference>
<evidence type="ECO:0000259" key="2">
    <source>
        <dbReference type="PROSITE" id="PS50110"/>
    </source>
</evidence>
<dbReference type="Pfam" id="PF04397">
    <property type="entry name" value="LytTR"/>
    <property type="match status" value="1"/>
</dbReference>
<accession>E4TRQ7</accession>
<dbReference type="InterPro" id="IPR011006">
    <property type="entry name" value="CheY-like_superfamily"/>
</dbReference>
<dbReference type="PROSITE" id="PS50110">
    <property type="entry name" value="RESPONSE_REGULATORY"/>
    <property type="match status" value="1"/>
</dbReference>
<dbReference type="STRING" id="643867.Ftrac_2778"/>
<dbReference type="PANTHER" id="PTHR37299">
    <property type="entry name" value="TRANSCRIPTIONAL REGULATOR-RELATED"/>
    <property type="match status" value="1"/>
</dbReference>
<dbReference type="SMART" id="SM00448">
    <property type="entry name" value="REC"/>
    <property type="match status" value="1"/>
</dbReference>
<proteinExistence type="predicted"/>
<evidence type="ECO:0000313" key="5">
    <source>
        <dbReference type="Proteomes" id="UP000008720"/>
    </source>
</evidence>
<feature type="domain" description="HTH LytTR-type" evidence="3">
    <location>
        <begin position="151"/>
        <end position="234"/>
    </location>
</feature>
<dbReference type="HOGENOM" id="CLU_000445_14_1_10"/>
<dbReference type="InterPro" id="IPR046947">
    <property type="entry name" value="LytR-like"/>
</dbReference>
<dbReference type="CDD" id="cd17534">
    <property type="entry name" value="REC_DC-like"/>
    <property type="match status" value="1"/>
</dbReference>
<dbReference type="PROSITE" id="PS50930">
    <property type="entry name" value="HTH_LYTTR"/>
    <property type="match status" value="1"/>
</dbReference>
<dbReference type="Proteomes" id="UP000008720">
    <property type="component" value="Chromosome"/>
</dbReference>
<dbReference type="SMART" id="SM00850">
    <property type="entry name" value="LytTR"/>
    <property type="match status" value="1"/>
</dbReference>
<dbReference type="OrthoDB" id="1646880at2"/>
<dbReference type="eggNOG" id="COG3279">
    <property type="taxonomic scope" value="Bacteria"/>
</dbReference>
<dbReference type="Gene3D" id="3.40.50.2300">
    <property type="match status" value="1"/>
</dbReference>
<keyword evidence="1" id="KW-0597">Phosphoprotein</keyword>
<gene>
    <name evidence="4" type="ordered locus">Ftrac_2778</name>
</gene>
<name>E4TRQ7_MARTH</name>
<evidence type="ECO:0000256" key="1">
    <source>
        <dbReference type="PROSITE-ProRule" id="PRU00169"/>
    </source>
</evidence>
<dbReference type="SUPFAM" id="SSF52172">
    <property type="entry name" value="CheY-like"/>
    <property type="match status" value="1"/>
</dbReference>
<feature type="domain" description="Response regulatory" evidence="2">
    <location>
        <begin position="4"/>
        <end position="120"/>
    </location>
</feature>
<dbReference type="Gene3D" id="2.40.50.1020">
    <property type="entry name" value="LytTr DNA-binding domain"/>
    <property type="match status" value="1"/>
</dbReference>
<sequence>MTIKVLIIEDDPITSLDLKEILISNGFHVSQAAKSFEEGLSAYQNTNPDVLLVDINLNGDKDGIDLVESLQQEYDIFPVVFLTANSDFQTKKRAYSTNPSVFLTKPFREGDLINSLELAFYNFTKLKSKDINNKAFFIKTNSEYAKVMEVDILFIKAEGSYCRIITSDKEYLISKNLTNCAQELQFEHFIRVHRSYLVNSRKIASVDTQNLYIDGCAIPIGRNYKSSVREIINKLS</sequence>
<dbReference type="PANTHER" id="PTHR37299:SF1">
    <property type="entry name" value="STAGE 0 SPORULATION PROTEIN A HOMOLOG"/>
    <property type="match status" value="1"/>
</dbReference>
<dbReference type="KEGG" id="mtt:Ftrac_2778"/>
<feature type="modified residue" description="4-aspartylphosphate" evidence="1">
    <location>
        <position position="54"/>
    </location>
</feature>